<feature type="region of interest" description="Disordered" evidence="1">
    <location>
        <begin position="349"/>
        <end position="376"/>
    </location>
</feature>
<dbReference type="AlphaFoldDB" id="D6A5Z8"/>
<feature type="compositionally biased region" description="Basic and acidic residues" evidence="1">
    <location>
        <begin position="367"/>
        <end position="376"/>
    </location>
</feature>
<feature type="region of interest" description="Disordered" evidence="1">
    <location>
        <begin position="1"/>
        <end position="160"/>
    </location>
</feature>
<gene>
    <name evidence="2" type="ORF">SSFG_01202</name>
</gene>
<evidence type="ECO:0000313" key="2">
    <source>
        <dbReference type="EMBL" id="EFE65949.2"/>
    </source>
</evidence>
<evidence type="ECO:0000313" key="3">
    <source>
        <dbReference type="Proteomes" id="UP000003824"/>
    </source>
</evidence>
<sequence>MPGTPPSRRLRARRRPLAAPRPDRGHAPGRPRTPPPRGRRDRLPARPRGPRRHRIPGPDRRRTAPPLPRGPPLRRPLPPVPAPRRPGRGAGRPRSRPPARHLPTARRSLRHPRREQHPMTRPRVTPATPEADTTGDQAFPRTRGDRAADGTAPAPTPPTELHRHLAERLEGAARAWLDRALEEAAAHPGTHGPISVWELRLAEAGRRCGLAHADAARVLILHAARADADTLARVYHQGTGDERRAVLHALPHLVPGPDALPLVEDALRTNDTRLLAAAVGPYSARHLDAHAWRHAVLKCLFTGVAVDHVADLARRARGDGELARMLGDYAEERTAAGRTVPEDLHRVLALTESAPSAPSAPATPTHGTDHPHGKES</sequence>
<dbReference type="eggNOG" id="COG1082">
    <property type="taxonomic scope" value="Bacteria"/>
</dbReference>
<organism evidence="2 3">
    <name type="scientific">Streptomyces viridosporus (strain ATCC 14672 / DSM 40746 / JCM 4963 / KCTC 9882 / NRRL B-12104 / FH 1290)</name>
    <name type="common">Streptomyces ghanaensis</name>
    <dbReference type="NCBI Taxonomy" id="566461"/>
    <lineage>
        <taxon>Bacteria</taxon>
        <taxon>Bacillati</taxon>
        <taxon>Actinomycetota</taxon>
        <taxon>Actinomycetes</taxon>
        <taxon>Kitasatosporales</taxon>
        <taxon>Streptomycetaceae</taxon>
        <taxon>Streptomyces</taxon>
    </lineage>
</organism>
<dbReference type="GO" id="GO:0016853">
    <property type="term" value="F:isomerase activity"/>
    <property type="evidence" value="ECO:0007669"/>
    <property type="project" value="UniProtKB-KW"/>
</dbReference>
<reference evidence="3" key="1">
    <citation type="submission" date="2008-12" db="EMBL/GenBank/DDBJ databases">
        <title>Annotation of Streptomyces ghanaensis ATCC 14672.</title>
        <authorList>
            <consortium name="The Broad Institute Genome Sequencing Platform"/>
            <consortium name="Broad Institute Microbial Sequencing Center"/>
            <person name="Fischbach M."/>
            <person name="Ward D."/>
            <person name="Young S."/>
            <person name="Kodira C.D."/>
            <person name="Zeng Q."/>
            <person name="Koehrsen M."/>
            <person name="Godfrey P."/>
            <person name="Alvarado L."/>
            <person name="Berlin A.M."/>
            <person name="Borenstein D."/>
            <person name="Chen Z."/>
            <person name="Engels R."/>
            <person name="Freedman E."/>
            <person name="Gellesch M."/>
            <person name="Goldberg J."/>
            <person name="Griggs A."/>
            <person name="Gujja S."/>
            <person name="Heiman D.I."/>
            <person name="Hepburn T.A."/>
            <person name="Howarth C."/>
            <person name="Jen D."/>
            <person name="Larson L."/>
            <person name="Lewis B."/>
            <person name="Mehta T."/>
            <person name="Park D."/>
            <person name="Pearson M."/>
            <person name="Roberts A."/>
            <person name="Saif S."/>
            <person name="Shea T.D."/>
            <person name="Shenoy N."/>
            <person name="Sisk P."/>
            <person name="Stolte C."/>
            <person name="Sykes S.N."/>
            <person name="Walk T."/>
            <person name="White J."/>
            <person name="Yandava C."/>
            <person name="Straight P."/>
            <person name="Clardy J."/>
            <person name="Hung D."/>
            <person name="Kolter R."/>
            <person name="Mekalanos J."/>
            <person name="Walker S."/>
            <person name="Walsh C.T."/>
            <person name="Wieland B.L.C."/>
            <person name="Ilzarbe M."/>
            <person name="Galagan J."/>
            <person name="Nusbaum C."/>
            <person name="Birren B."/>
        </authorList>
    </citation>
    <scope>NUCLEOTIDE SEQUENCE [LARGE SCALE GENOMIC DNA]</scope>
    <source>
        <strain evidence="3">ATCC 14672 / DSM 40746 / JCM 4963 / KCTC 9882 / NRRL B-12104 / FH 1290</strain>
    </source>
</reference>
<dbReference type="EMBL" id="DS999641">
    <property type="protein sequence ID" value="EFE65949.2"/>
    <property type="molecule type" value="Genomic_DNA"/>
</dbReference>
<name>D6A5Z8_STRV1</name>
<dbReference type="Proteomes" id="UP000003824">
    <property type="component" value="Unassembled WGS sequence"/>
</dbReference>
<feature type="compositionally biased region" description="Pro residues" evidence="1">
    <location>
        <begin position="65"/>
        <end position="84"/>
    </location>
</feature>
<keyword evidence="2" id="KW-0413">Isomerase</keyword>
<feature type="compositionally biased region" description="Low complexity" evidence="1">
    <location>
        <begin position="353"/>
        <end position="365"/>
    </location>
</feature>
<accession>D6A5Z8</accession>
<protein>
    <submittedName>
        <fullName evidence="2">Sugar phosphate isomerase/epimerase</fullName>
    </submittedName>
</protein>
<proteinExistence type="predicted"/>
<dbReference type="InterPro" id="IPR047715">
    <property type="entry name" value="EboA_dom"/>
</dbReference>
<feature type="compositionally biased region" description="Basic residues" evidence="1">
    <location>
        <begin position="85"/>
        <end position="114"/>
    </location>
</feature>
<dbReference type="NCBIfam" id="NF035938">
    <property type="entry name" value="EboA_domain"/>
    <property type="match status" value="1"/>
</dbReference>
<evidence type="ECO:0000256" key="1">
    <source>
        <dbReference type="SAM" id="MobiDB-lite"/>
    </source>
</evidence>